<protein>
    <submittedName>
        <fullName evidence="1">Uncharacterized protein</fullName>
    </submittedName>
</protein>
<dbReference type="EMBL" id="JAAMPC010000001">
    <property type="protein sequence ID" value="KAG2332937.1"/>
    <property type="molecule type" value="Genomic_DNA"/>
</dbReference>
<sequence>MLLSRSAEIHLVSRVNIVGSRAAPFLWMGLFMMRLCMAITLEFSSLGVFSDTSTMLVRAITGNFQSKEIIGFRSISSDFAPISFSLLSRLEYGLAYVALQAHLSML</sequence>
<name>A0A8X8BGF0_BRACI</name>
<dbReference type="AlphaFoldDB" id="A0A8X8BGF0"/>
<evidence type="ECO:0000313" key="1">
    <source>
        <dbReference type="EMBL" id="KAG2332937.1"/>
    </source>
</evidence>
<dbReference type="Proteomes" id="UP000886595">
    <property type="component" value="Unassembled WGS sequence"/>
</dbReference>
<reference evidence="1 2" key="1">
    <citation type="submission" date="2020-02" db="EMBL/GenBank/DDBJ databases">
        <authorList>
            <person name="Ma Q."/>
            <person name="Huang Y."/>
            <person name="Song X."/>
            <person name="Pei D."/>
        </authorList>
    </citation>
    <scope>NUCLEOTIDE SEQUENCE [LARGE SCALE GENOMIC DNA]</scope>
    <source>
        <strain evidence="1">Sxm20200214</strain>
        <tissue evidence="1">Leaf</tissue>
    </source>
</reference>
<evidence type="ECO:0000313" key="2">
    <source>
        <dbReference type="Proteomes" id="UP000886595"/>
    </source>
</evidence>
<accession>A0A8X8BGF0</accession>
<keyword evidence="2" id="KW-1185">Reference proteome</keyword>
<proteinExistence type="predicted"/>
<gene>
    <name evidence="1" type="ORF">Bca52824_004117</name>
</gene>
<organism evidence="1 2">
    <name type="scientific">Brassica carinata</name>
    <name type="common">Ethiopian mustard</name>
    <name type="synonym">Abyssinian cabbage</name>
    <dbReference type="NCBI Taxonomy" id="52824"/>
    <lineage>
        <taxon>Eukaryota</taxon>
        <taxon>Viridiplantae</taxon>
        <taxon>Streptophyta</taxon>
        <taxon>Embryophyta</taxon>
        <taxon>Tracheophyta</taxon>
        <taxon>Spermatophyta</taxon>
        <taxon>Magnoliopsida</taxon>
        <taxon>eudicotyledons</taxon>
        <taxon>Gunneridae</taxon>
        <taxon>Pentapetalae</taxon>
        <taxon>rosids</taxon>
        <taxon>malvids</taxon>
        <taxon>Brassicales</taxon>
        <taxon>Brassicaceae</taxon>
        <taxon>Brassiceae</taxon>
        <taxon>Brassica</taxon>
    </lineage>
</organism>
<comment type="caution">
    <text evidence="1">The sequence shown here is derived from an EMBL/GenBank/DDBJ whole genome shotgun (WGS) entry which is preliminary data.</text>
</comment>